<evidence type="ECO:0000256" key="1">
    <source>
        <dbReference type="ARBA" id="ARBA00004141"/>
    </source>
</evidence>
<dbReference type="InterPro" id="IPR019109">
    <property type="entry name" value="MamF_MmsF"/>
</dbReference>
<comment type="caution">
    <text evidence="7">The sequence shown here is derived from an EMBL/GenBank/DDBJ whole genome shotgun (WGS) entry which is preliminary data.</text>
</comment>
<keyword evidence="3 6" id="KW-1133">Transmembrane helix</keyword>
<dbReference type="Proteomes" id="UP000229681">
    <property type="component" value="Unassembled WGS sequence"/>
</dbReference>
<comment type="subcellular location">
    <subcellularLocation>
        <location evidence="1">Membrane</location>
        <topology evidence="1">Multi-pass membrane protein</topology>
    </subcellularLocation>
</comment>
<evidence type="ECO:0000256" key="2">
    <source>
        <dbReference type="ARBA" id="ARBA00022692"/>
    </source>
</evidence>
<reference evidence="7 8" key="1">
    <citation type="submission" date="2017-11" db="EMBL/GenBank/DDBJ databases">
        <title>Evolution of Phototrophy in the Chloroflexi Phylum Driven by Horizontal Gene Transfer.</title>
        <authorList>
            <person name="Ward L.M."/>
            <person name="Hemp J."/>
            <person name="Shih P.M."/>
            <person name="Mcglynn S.E."/>
            <person name="Fischer W."/>
        </authorList>
    </citation>
    <scope>NUCLEOTIDE SEQUENCE [LARGE SCALE GENOMIC DNA]</scope>
    <source>
        <strain evidence="7">JP3_13</strain>
    </source>
</reference>
<protein>
    <recommendedName>
        <fullName evidence="9">DUF4870 domain-containing protein</fullName>
    </recommendedName>
</protein>
<feature type="transmembrane region" description="Helical" evidence="6">
    <location>
        <begin position="185"/>
        <end position="213"/>
    </location>
</feature>
<dbReference type="Pfam" id="PF09685">
    <property type="entry name" value="MamF_MmsF"/>
    <property type="match status" value="1"/>
</dbReference>
<sequence length="231" mass="25131">MHDDMTEPFKPKRGEPLDNYQDVVDLDALIREYGDDLFHHTAQRADDHDSPPKRKNDASAPQWRAQLGDFLRTPYAPGYAPEYVEASASERALAALAHLSLLIGIPLGVSTLGIATLLTIGFPLLIYLLSGKRVPFAAKHALQASLALLVSTLGWVAVTVGVVILSIVLTVLLTLTIVGIVVVPFLWLAALLFCLALLALPFGTLLLSLFGAFQALSGRTFRYPYIGKWTP</sequence>
<evidence type="ECO:0000313" key="8">
    <source>
        <dbReference type="Proteomes" id="UP000229681"/>
    </source>
</evidence>
<organism evidence="7 8">
    <name type="scientific">Candidatus Thermofonsia Clade 1 bacterium</name>
    <dbReference type="NCBI Taxonomy" id="2364210"/>
    <lineage>
        <taxon>Bacteria</taxon>
        <taxon>Bacillati</taxon>
        <taxon>Chloroflexota</taxon>
        <taxon>Candidatus Thermofontia</taxon>
        <taxon>Candidatus Thermofonsia Clade 1</taxon>
    </lineage>
</organism>
<name>A0A2M8PH94_9CHLR</name>
<keyword evidence="4 6" id="KW-0472">Membrane</keyword>
<gene>
    <name evidence="7" type="ORF">CUN49_03115</name>
</gene>
<evidence type="ECO:0000256" key="3">
    <source>
        <dbReference type="ARBA" id="ARBA00022989"/>
    </source>
</evidence>
<evidence type="ECO:0000256" key="5">
    <source>
        <dbReference type="SAM" id="MobiDB-lite"/>
    </source>
</evidence>
<accession>A0A2M8PH94</accession>
<evidence type="ECO:0000256" key="6">
    <source>
        <dbReference type="SAM" id="Phobius"/>
    </source>
</evidence>
<feature type="region of interest" description="Disordered" evidence="5">
    <location>
        <begin position="40"/>
        <end position="60"/>
    </location>
</feature>
<evidence type="ECO:0000313" key="7">
    <source>
        <dbReference type="EMBL" id="PJF36901.1"/>
    </source>
</evidence>
<dbReference type="EMBL" id="PGTM01000025">
    <property type="protein sequence ID" value="PJF36901.1"/>
    <property type="molecule type" value="Genomic_DNA"/>
</dbReference>
<feature type="transmembrane region" description="Helical" evidence="6">
    <location>
        <begin position="101"/>
        <end position="129"/>
    </location>
</feature>
<keyword evidence="2 6" id="KW-0812">Transmembrane</keyword>
<evidence type="ECO:0008006" key="9">
    <source>
        <dbReference type="Google" id="ProtNLM"/>
    </source>
</evidence>
<proteinExistence type="predicted"/>
<evidence type="ECO:0000256" key="4">
    <source>
        <dbReference type="ARBA" id="ARBA00023136"/>
    </source>
</evidence>
<dbReference type="AlphaFoldDB" id="A0A2M8PH94"/>
<feature type="transmembrane region" description="Helical" evidence="6">
    <location>
        <begin position="141"/>
        <end position="173"/>
    </location>
</feature>
<feature type="compositionally biased region" description="Basic and acidic residues" evidence="5">
    <location>
        <begin position="40"/>
        <end position="57"/>
    </location>
</feature>